<dbReference type="OrthoDB" id="653904at2759"/>
<dbReference type="GO" id="GO:0001046">
    <property type="term" value="F:core promoter sequence-specific DNA binding"/>
    <property type="evidence" value="ECO:0007669"/>
    <property type="project" value="TreeGrafter"/>
</dbReference>
<organism evidence="5 6">
    <name type="scientific">Monoraphidium neglectum</name>
    <dbReference type="NCBI Taxonomy" id="145388"/>
    <lineage>
        <taxon>Eukaryota</taxon>
        <taxon>Viridiplantae</taxon>
        <taxon>Chlorophyta</taxon>
        <taxon>core chlorophytes</taxon>
        <taxon>Chlorophyceae</taxon>
        <taxon>CS clade</taxon>
        <taxon>Sphaeropleales</taxon>
        <taxon>Selenastraceae</taxon>
        <taxon>Monoraphidium</taxon>
    </lineage>
</organism>
<dbReference type="EMBL" id="KK100350">
    <property type="protein sequence ID" value="KIZ06617.1"/>
    <property type="molecule type" value="Genomic_DNA"/>
</dbReference>
<dbReference type="Pfam" id="PF00808">
    <property type="entry name" value="CBFD_NFYB_HMF"/>
    <property type="match status" value="1"/>
</dbReference>
<name>A0A0D2N2G8_9CHLO</name>
<dbReference type="GeneID" id="25730803"/>
<dbReference type="KEGG" id="mng:MNEG_1335"/>
<gene>
    <name evidence="5" type="ORF">MNEG_1335</name>
</gene>
<dbReference type="RefSeq" id="XP_013905636.1">
    <property type="nucleotide sequence ID" value="XM_014050182.1"/>
</dbReference>
<comment type="subcellular location">
    <subcellularLocation>
        <location evidence="1">Nucleus</location>
    </subcellularLocation>
</comment>
<dbReference type="GO" id="GO:0016251">
    <property type="term" value="F:RNA polymerase II general transcription initiation factor activity"/>
    <property type="evidence" value="ECO:0007669"/>
    <property type="project" value="TreeGrafter"/>
</dbReference>
<dbReference type="PANTHER" id="PTHR10252:SF5">
    <property type="entry name" value="DR1-ASSOCIATED COREPRESSOR"/>
    <property type="match status" value="1"/>
</dbReference>
<keyword evidence="2" id="KW-0539">Nucleus</keyword>
<evidence type="ECO:0000313" key="5">
    <source>
        <dbReference type="EMBL" id="KIZ06617.1"/>
    </source>
</evidence>
<evidence type="ECO:0000256" key="1">
    <source>
        <dbReference type="ARBA" id="ARBA00004123"/>
    </source>
</evidence>
<evidence type="ECO:0000259" key="4">
    <source>
        <dbReference type="Pfam" id="PF00808"/>
    </source>
</evidence>
<keyword evidence="6" id="KW-1185">Reference proteome</keyword>
<dbReference type="Proteomes" id="UP000054498">
    <property type="component" value="Unassembled WGS sequence"/>
</dbReference>
<reference evidence="5 6" key="1">
    <citation type="journal article" date="2013" name="BMC Genomics">
        <title>Reconstruction of the lipid metabolism for the microalga Monoraphidium neglectum from its genome sequence reveals characteristics suitable for biofuel production.</title>
        <authorList>
            <person name="Bogen C."/>
            <person name="Al-Dilaimi A."/>
            <person name="Albersmeier A."/>
            <person name="Wichmann J."/>
            <person name="Grundmann M."/>
            <person name="Rupp O."/>
            <person name="Lauersen K.J."/>
            <person name="Blifernez-Klassen O."/>
            <person name="Kalinowski J."/>
            <person name="Goesmann A."/>
            <person name="Mussgnug J.H."/>
            <person name="Kruse O."/>
        </authorList>
    </citation>
    <scope>NUCLEOTIDE SEQUENCE [LARGE SCALE GENOMIC DNA]</scope>
    <source>
        <strain evidence="5 6">SAG 48.87</strain>
    </source>
</reference>
<dbReference type="Gene3D" id="1.10.20.10">
    <property type="entry name" value="Histone, subunit A"/>
    <property type="match status" value="1"/>
</dbReference>
<dbReference type="SUPFAM" id="SSF47113">
    <property type="entry name" value="Histone-fold"/>
    <property type="match status" value="1"/>
</dbReference>
<proteinExistence type="predicted"/>
<evidence type="ECO:0000313" key="6">
    <source>
        <dbReference type="Proteomes" id="UP000054498"/>
    </source>
</evidence>
<dbReference type="GO" id="GO:0046982">
    <property type="term" value="F:protein heterodimerization activity"/>
    <property type="evidence" value="ECO:0007669"/>
    <property type="project" value="InterPro"/>
</dbReference>
<dbReference type="STRING" id="145388.A0A0D2N2G8"/>
<dbReference type="AlphaFoldDB" id="A0A0D2N2G8"/>
<feature type="region of interest" description="Disordered" evidence="3">
    <location>
        <begin position="88"/>
        <end position="141"/>
    </location>
</feature>
<dbReference type="PANTHER" id="PTHR10252">
    <property type="entry name" value="HISTONE-LIKE TRANSCRIPTION FACTOR CCAAT-RELATED"/>
    <property type="match status" value="1"/>
</dbReference>
<evidence type="ECO:0000256" key="2">
    <source>
        <dbReference type="ARBA" id="ARBA00023242"/>
    </source>
</evidence>
<protein>
    <submittedName>
        <fullName evidence="5">Dr1-associated corepressor</fullName>
    </submittedName>
</protein>
<feature type="compositionally biased region" description="Basic and acidic residues" evidence="3">
    <location>
        <begin position="104"/>
        <end position="121"/>
    </location>
</feature>
<sequence length="191" mass="20126">MGKKPHPLAARIKRVMQADDEVGKIAQATPFLMERALELFLQHLCERASDVAQQRGAKTVTPSHLKHVVNSDQLLDFLKDALASAADLAEGVSEAPKPKRQRAEKKEPREPKAAKTGREAAEGAGTGAEGDALQESVADVTAAEAARIASGPSPFALADAQAGAPVGELLAAEALATYGGAQEQEYDDDYD</sequence>
<dbReference type="InterPro" id="IPR009072">
    <property type="entry name" value="Histone-fold"/>
</dbReference>
<dbReference type="GO" id="GO:0005634">
    <property type="term" value="C:nucleus"/>
    <property type="evidence" value="ECO:0007669"/>
    <property type="project" value="UniProtKB-SubCell"/>
</dbReference>
<evidence type="ECO:0000256" key="3">
    <source>
        <dbReference type="SAM" id="MobiDB-lite"/>
    </source>
</evidence>
<dbReference type="InterPro" id="IPR050568">
    <property type="entry name" value="Transcr_DNA_Rep_Reg"/>
</dbReference>
<dbReference type="InterPro" id="IPR003958">
    <property type="entry name" value="CBFA_NFYB_domain"/>
</dbReference>
<feature type="domain" description="Transcription factor CBF/NF-Y/archaeal histone" evidence="4">
    <location>
        <begin position="10"/>
        <end position="69"/>
    </location>
</feature>
<dbReference type="CDD" id="cd22906">
    <property type="entry name" value="HFD_DRAP1"/>
    <property type="match status" value="1"/>
</dbReference>
<accession>A0A0D2N2G8</accession>